<keyword evidence="2" id="KW-1185">Reference proteome</keyword>
<dbReference type="InterPro" id="IPR025332">
    <property type="entry name" value="DUF4238"/>
</dbReference>
<organism evidence="1 2">
    <name type="scientific">Jatrophihabitans cynanchi</name>
    <dbReference type="NCBI Taxonomy" id="2944128"/>
    <lineage>
        <taxon>Bacteria</taxon>
        <taxon>Bacillati</taxon>
        <taxon>Actinomycetota</taxon>
        <taxon>Actinomycetes</taxon>
        <taxon>Jatrophihabitantales</taxon>
        <taxon>Jatrophihabitantaceae</taxon>
        <taxon>Jatrophihabitans</taxon>
    </lineage>
</organism>
<reference evidence="1" key="1">
    <citation type="submission" date="2022-05" db="EMBL/GenBank/DDBJ databases">
        <title>Jatrophihabitans sp. SB3-54 whole genome sequence.</title>
        <authorList>
            <person name="Suh M.K."/>
            <person name="Eom M.K."/>
            <person name="Kim J.S."/>
            <person name="Kim H.S."/>
            <person name="Do H.E."/>
            <person name="Shin Y.K."/>
            <person name="Lee J.-S."/>
        </authorList>
    </citation>
    <scope>NUCLEOTIDE SEQUENCE</scope>
    <source>
        <strain evidence="1">SB3-54</strain>
    </source>
</reference>
<dbReference type="EMBL" id="CP097463">
    <property type="protein sequence ID" value="WAX57339.1"/>
    <property type="molecule type" value="Genomic_DNA"/>
</dbReference>
<accession>A0ABY7JXP5</accession>
<gene>
    <name evidence="1" type="ORF">M6B22_00895</name>
</gene>
<protein>
    <submittedName>
        <fullName evidence="1">DUF4238 domain-containing protein</fullName>
    </submittedName>
</protein>
<sequence length="330" mass="37368">MTGSITKNPHYVPRSYLSAWADEKDQVCLRRRDNPRAHPVNIKNVAVERGIYGRGQLGQRREDLFGELEGIWPQLRDEFVASGVAVGNARHQIALFAGLQIARTREHIAQVEFVLNLAESTTERPLTREAVRRYLAEQHLGFEPNEREVEGAWSLASVLVERNDLPTREDLFGTSLDIAVTKLAPCVEEMAWTLELSRRPILYTSDRPVMTWRPPSPRDAYEGVGLLGATEVRFPLTPRALLVMRPRGTAEHLQRVEPKRFGEVNRTTARQCFEFLVGTVFQSRRLSSITLYRRRPALRFNLGPGFQADASGTRHPMGDIIHTWVPSPGA</sequence>
<evidence type="ECO:0000313" key="1">
    <source>
        <dbReference type="EMBL" id="WAX57339.1"/>
    </source>
</evidence>
<dbReference type="Proteomes" id="UP001164693">
    <property type="component" value="Chromosome"/>
</dbReference>
<dbReference type="RefSeq" id="WP_269443877.1">
    <property type="nucleotide sequence ID" value="NZ_CP097463.1"/>
</dbReference>
<evidence type="ECO:0000313" key="2">
    <source>
        <dbReference type="Proteomes" id="UP001164693"/>
    </source>
</evidence>
<name>A0ABY7JXP5_9ACTN</name>
<proteinExistence type="predicted"/>
<dbReference type="Pfam" id="PF14022">
    <property type="entry name" value="DUF4238"/>
    <property type="match status" value="1"/>
</dbReference>